<dbReference type="EMBL" id="LAPT01000042">
    <property type="protein sequence ID" value="PXF31416.1"/>
    <property type="molecule type" value="Genomic_DNA"/>
</dbReference>
<accession>A0ABX5M1G2</accession>
<dbReference type="PANTHER" id="PTHR45953">
    <property type="entry name" value="IDURONATE 2-SULFATASE"/>
    <property type="match status" value="1"/>
</dbReference>
<dbReference type="Gene3D" id="3.40.720.10">
    <property type="entry name" value="Alkaline Phosphatase, subunit A"/>
    <property type="match status" value="1"/>
</dbReference>
<dbReference type="PANTHER" id="PTHR45953:SF1">
    <property type="entry name" value="IDURONATE 2-SULFATASE"/>
    <property type="match status" value="1"/>
</dbReference>
<dbReference type="CDD" id="cd16028">
    <property type="entry name" value="PMH"/>
    <property type="match status" value="1"/>
</dbReference>
<evidence type="ECO:0000313" key="5">
    <source>
        <dbReference type="Proteomes" id="UP000248090"/>
    </source>
</evidence>
<sequence>MATSSRPNVLFISADQWRADCLSAVGHPLVKTPHLDQLATEGTLFRNHFTQAAPCGPSRASLLTGMYAMNHRSILNGTPLDNRHTNIAREVRKGGFDPILYGYTDTSVDPRTVAAGDPALRDYGGLLPGFREGFRYDDEICLPWINQLRSKGYTLPWHPAQTYFADPTAELPAGKGHCYAPTLYRAEDSDTAYTADRILQHMQAHRGQGWFIHGVFLRPHPPLYAPEPFNRLYAAEQVALPQRESSLAEAKAQHPFLDYWLDVQQRPGYYFGHQHNVVSLPEAELQQMRATYYGLITEVDLHLGRLFDYLRETGEYDSTLIIFTVDHGEQLGDHYLWGKGGYFDASYHIPLIIRAPECSGARGKQLSALTEAVDLMPTMLDWLGLPIPASCDGESLLPWLHGADPAHWRSEVFWEYDFRDPHTQQAEQRLGLNSNDCTLAVLRSERYKYVHFTAMPPLLFDLLDDPGEFHNLADDPQYLPILLQMAQRMLSRRMARADRVLANTLLTRQGVINPPC</sequence>
<keyword evidence="5" id="KW-1185">Reference proteome</keyword>
<proteinExistence type="predicted"/>
<dbReference type="Pfam" id="PF00884">
    <property type="entry name" value="Sulfatase"/>
    <property type="match status" value="1"/>
</dbReference>
<keyword evidence="1" id="KW-0479">Metal-binding</keyword>
<keyword evidence="2" id="KW-0378">Hydrolase</keyword>
<reference evidence="4 5" key="1">
    <citation type="submission" date="2015-03" db="EMBL/GenBank/DDBJ databases">
        <authorList>
            <person name="Krishnan R."/>
            <person name="Midha S."/>
            <person name="Patil P.B."/>
            <person name="Rameshkumar N."/>
        </authorList>
    </citation>
    <scope>NUCLEOTIDE SEQUENCE [LARGE SCALE GENOMIC DNA]</scope>
    <source>
        <strain evidence="4 5">L1E11</strain>
    </source>
</reference>
<dbReference type="SUPFAM" id="SSF53649">
    <property type="entry name" value="Alkaline phosphatase-like"/>
    <property type="match status" value="1"/>
</dbReference>
<name>A0ABX5M1G2_9GAMM</name>
<gene>
    <name evidence="4" type="ORF">WH50_10095</name>
</gene>
<organism evidence="4 5">
    <name type="scientific">Pokkaliibacter plantistimulans</name>
    <dbReference type="NCBI Taxonomy" id="1635171"/>
    <lineage>
        <taxon>Bacteria</taxon>
        <taxon>Pseudomonadati</taxon>
        <taxon>Pseudomonadota</taxon>
        <taxon>Gammaproteobacteria</taxon>
        <taxon>Oceanospirillales</taxon>
        <taxon>Balneatrichaceae</taxon>
        <taxon>Pokkaliibacter</taxon>
    </lineage>
</organism>
<evidence type="ECO:0000256" key="1">
    <source>
        <dbReference type="ARBA" id="ARBA00022723"/>
    </source>
</evidence>
<evidence type="ECO:0000259" key="3">
    <source>
        <dbReference type="Pfam" id="PF00884"/>
    </source>
</evidence>
<evidence type="ECO:0000313" key="4">
    <source>
        <dbReference type="EMBL" id="PXF31416.1"/>
    </source>
</evidence>
<dbReference type="InterPro" id="IPR017850">
    <property type="entry name" value="Alkaline_phosphatase_core_sf"/>
</dbReference>
<protein>
    <recommendedName>
        <fullName evidence="3">Sulfatase N-terminal domain-containing protein</fullName>
    </recommendedName>
</protein>
<evidence type="ECO:0000256" key="2">
    <source>
        <dbReference type="ARBA" id="ARBA00022801"/>
    </source>
</evidence>
<dbReference type="InterPro" id="IPR000917">
    <property type="entry name" value="Sulfatase_N"/>
</dbReference>
<feature type="domain" description="Sulfatase N-terminal" evidence="3">
    <location>
        <begin position="7"/>
        <end position="384"/>
    </location>
</feature>
<dbReference type="Proteomes" id="UP000248090">
    <property type="component" value="Unassembled WGS sequence"/>
</dbReference>
<comment type="caution">
    <text evidence="4">The sequence shown here is derived from an EMBL/GenBank/DDBJ whole genome shotgun (WGS) entry which is preliminary data.</text>
</comment>
<dbReference type="RefSeq" id="WP_110187190.1">
    <property type="nucleotide sequence ID" value="NZ_CP177354.1"/>
</dbReference>